<name>C4WQ74_9HYPH</name>
<evidence type="ECO:0000313" key="2">
    <source>
        <dbReference type="EMBL" id="EEQ94500.1"/>
    </source>
</evidence>
<comment type="caution">
    <text evidence="2">The sequence shown here is derived from an EMBL/GenBank/DDBJ whole genome shotgun (WGS) entry which is preliminary data.</text>
</comment>
<dbReference type="EMBL" id="ACQA01000002">
    <property type="protein sequence ID" value="EEQ94500.1"/>
    <property type="molecule type" value="Genomic_DNA"/>
</dbReference>
<dbReference type="AlphaFoldDB" id="C4WQ74"/>
<protein>
    <recommendedName>
        <fullName evidence="4">Invasion associated locus B family protein</fullName>
    </recommendedName>
</protein>
<evidence type="ECO:0008006" key="4">
    <source>
        <dbReference type="Google" id="ProtNLM"/>
    </source>
</evidence>
<proteinExistence type="predicted"/>
<organism evidence="2 3">
    <name type="scientific">Brucella intermedia LMG 3301</name>
    <dbReference type="NCBI Taxonomy" id="641118"/>
    <lineage>
        <taxon>Bacteria</taxon>
        <taxon>Pseudomonadati</taxon>
        <taxon>Pseudomonadota</taxon>
        <taxon>Alphaproteobacteria</taxon>
        <taxon>Hyphomicrobiales</taxon>
        <taxon>Brucellaceae</taxon>
        <taxon>Brucella/Ochrobactrum group</taxon>
        <taxon>Brucella</taxon>
    </lineage>
</organism>
<dbReference type="HOGENOM" id="CLU_1676078_0_0_5"/>
<sequence length="157" mass="17237">MRRQYYGLIHAGIVGLLWSLPAQAQEMTWQQRDSEGMIFLAYEVPETSDQVLVLTCDTKSRQFALHYQDDRDRVHDGMKADVVFASEAGQKSLEMLAEKQELGDQVILRAETPLDAPMRAVLNGTQLRVTLSDATENIPLAAAQSGVTALAAGCGVD</sequence>
<evidence type="ECO:0000256" key="1">
    <source>
        <dbReference type="SAM" id="SignalP"/>
    </source>
</evidence>
<evidence type="ECO:0000313" key="3">
    <source>
        <dbReference type="Proteomes" id="UP000004386"/>
    </source>
</evidence>
<dbReference type="GeneID" id="57304887"/>
<keyword evidence="1" id="KW-0732">Signal</keyword>
<dbReference type="Proteomes" id="UP000004386">
    <property type="component" value="Unassembled WGS sequence"/>
</dbReference>
<reference evidence="2 3" key="1">
    <citation type="submission" date="2009-05" db="EMBL/GenBank/DDBJ databases">
        <authorList>
            <person name="Setubal J.C."/>
            <person name="Boyle S."/>
            <person name="Crasta O.R."/>
            <person name="Gillespie J.J."/>
            <person name="Kenyon R.W."/>
            <person name="Lu J."/>
            <person name="Mane S."/>
            <person name="Nagrani S."/>
            <person name="Shallom J.M."/>
            <person name="Shallom S."/>
            <person name="Shukla M."/>
            <person name="Snyder E.E."/>
            <person name="Sobral B.W."/>
            <person name="Wattam A.R."/>
            <person name="Will R."/>
            <person name="Williams K."/>
            <person name="Yoo H."/>
            <person name="Munk C."/>
            <person name="Tapia R."/>
            <person name="Green L."/>
            <person name="Rogers Y."/>
            <person name="Detter J.C."/>
            <person name="Bruce D."/>
            <person name="Brettin T.S."/>
            <person name="Tsolis R."/>
        </authorList>
    </citation>
    <scope>NUCLEOTIDE SEQUENCE [LARGE SCALE GENOMIC DNA]</scope>
    <source>
        <strain evidence="2 3">LMG 3301</strain>
    </source>
</reference>
<feature type="signal peptide" evidence="1">
    <location>
        <begin position="1"/>
        <end position="24"/>
    </location>
</feature>
<accession>C4WQ74</accession>
<feature type="chain" id="PRO_5002945583" description="Invasion associated locus B family protein" evidence="1">
    <location>
        <begin position="25"/>
        <end position="157"/>
    </location>
</feature>
<dbReference type="RefSeq" id="WP_006469852.1">
    <property type="nucleotide sequence ID" value="NZ_ACQA01000002.1"/>
</dbReference>
<gene>
    <name evidence="2" type="ORF">OINT_2001730</name>
</gene>